<evidence type="ECO:0000256" key="1">
    <source>
        <dbReference type="ARBA" id="ARBA00022741"/>
    </source>
</evidence>
<dbReference type="InterPro" id="IPR000212">
    <property type="entry name" value="DNA_helicase_UvrD/REP"/>
</dbReference>
<evidence type="ECO:0000313" key="10">
    <source>
        <dbReference type="Proteomes" id="UP000326018"/>
    </source>
</evidence>
<keyword evidence="3 7" id="KW-0347">Helicase</keyword>
<gene>
    <name evidence="9" type="primary">recB_1</name>
    <name evidence="9" type="ORF">PS712_01412</name>
</gene>
<feature type="binding site" evidence="7">
    <location>
        <begin position="46"/>
        <end position="53"/>
    </location>
    <ligand>
        <name>ATP</name>
        <dbReference type="ChEBI" id="CHEBI:30616"/>
    </ligand>
</feature>
<evidence type="ECO:0000256" key="7">
    <source>
        <dbReference type="PROSITE-ProRule" id="PRU00560"/>
    </source>
</evidence>
<organism evidence="9 10">
    <name type="scientific">Pseudomonas fluorescens</name>
    <dbReference type="NCBI Taxonomy" id="294"/>
    <lineage>
        <taxon>Bacteria</taxon>
        <taxon>Pseudomonadati</taxon>
        <taxon>Pseudomonadota</taxon>
        <taxon>Gammaproteobacteria</taxon>
        <taxon>Pseudomonadales</taxon>
        <taxon>Pseudomonadaceae</taxon>
        <taxon>Pseudomonas</taxon>
    </lineage>
</organism>
<dbReference type="InterPro" id="IPR013986">
    <property type="entry name" value="DExx_box_DNA_helicase_dom_sf"/>
</dbReference>
<reference evidence="9 10" key="1">
    <citation type="submission" date="2019-09" db="EMBL/GenBank/DDBJ databases">
        <authorList>
            <person name="Chandra G."/>
            <person name="Truman W A."/>
        </authorList>
    </citation>
    <scope>NUCLEOTIDE SEQUENCE [LARGE SCALE GENOMIC DNA]</scope>
    <source>
        <strain evidence="9">PS712</strain>
    </source>
</reference>
<dbReference type="GO" id="GO:0003677">
    <property type="term" value="F:DNA binding"/>
    <property type="evidence" value="ECO:0007669"/>
    <property type="project" value="UniProtKB-KW"/>
</dbReference>
<dbReference type="GO" id="GO:0016787">
    <property type="term" value="F:hydrolase activity"/>
    <property type="evidence" value="ECO:0007669"/>
    <property type="project" value="UniProtKB-UniRule"/>
</dbReference>
<dbReference type="Proteomes" id="UP000326018">
    <property type="component" value="Unassembled WGS sequence"/>
</dbReference>
<evidence type="ECO:0000313" key="9">
    <source>
        <dbReference type="EMBL" id="VVN84933.1"/>
    </source>
</evidence>
<dbReference type="InterPro" id="IPR027417">
    <property type="entry name" value="P-loop_NTPase"/>
</dbReference>
<evidence type="ECO:0000259" key="8">
    <source>
        <dbReference type="PROSITE" id="PS51198"/>
    </source>
</evidence>
<dbReference type="SUPFAM" id="SSF52540">
    <property type="entry name" value="P-loop containing nucleoside triphosphate hydrolases"/>
    <property type="match status" value="1"/>
</dbReference>
<dbReference type="EMBL" id="CABVIB010000005">
    <property type="protein sequence ID" value="VVN84933.1"/>
    <property type="molecule type" value="Genomic_DNA"/>
</dbReference>
<dbReference type="InterPro" id="IPR014016">
    <property type="entry name" value="UvrD-like_ATP-bd"/>
</dbReference>
<dbReference type="PANTHER" id="PTHR11070:SF2">
    <property type="entry name" value="ATP-DEPENDENT DNA HELICASE SRS2"/>
    <property type="match status" value="1"/>
</dbReference>
<evidence type="ECO:0000256" key="6">
    <source>
        <dbReference type="ARBA" id="ARBA00034923"/>
    </source>
</evidence>
<dbReference type="Pfam" id="PF00580">
    <property type="entry name" value="UvrD-helicase"/>
    <property type="match status" value="1"/>
</dbReference>
<evidence type="ECO:0000256" key="3">
    <source>
        <dbReference type="ARBA" id="ARBA00022806"/>
    </source>
</evidence>
<dbReference type="OrthoDB" id="384988at2"/>
<dbReference type="AlphaFoldDB" id="A0A5E7BIR3"/>
<dbReference type="PANTHER" id="PTHR11070">
    <property type="entry name" value="UVRD / RECB / PCRA DNA HELICASE FAMILY MEMBER"/>
    <property type="match status" value="1"/>
</dbReference>
<dbReference type="Gene3D" id="3.40.50.300">
    <property type="entry name" value="P-loop containing nucleotide triphosphate hydrolases"/>
    <property type="match status" value="1"/>
</dbReference>
<dbReference type="GO" id="GO:0043138">
    <property type="term" value="F:3'-5' DNA helicase activity"/>
    <property type="evidence" value="ECO:0007669"/>
    <property type="project" value="TreeGrafter"/>
</dbReference>
<dbReference type="GO" id="GO:0005524">
    <property type="term" value="F:ATP binding"/>
    <property type="evidence" value="ECO:0007669"/>
    <property type="project" value="UniProtKB-UniRule"/>
</dbReference>
<dbReference type="GO" id="GO:0000725">
    <property type="term" value="P:recombinational repair"/>
    <property type="evidence" value="ECO:0007669"/>
    <property type="project" value="TreeGrafter"/>
</dbReference>
<keyword evidence="4 7" id="KW-0067">ATP-binding</keyword>
<dbReference type="RefSeq" id="WP_150701626.1">
    <property type="nucleotide sequence ID" value="NZ_CABVIB010000005.1"/>
</dbReference>
<keyword evidence="5" id="KW-0238">DNA-binding</keyword>
<evidence type="ECO:0000256" key="5">
    <source>
        <dbReference type="ARBA" id="ARBA00023125"/>
    </source>
</evidence>
<evidence type="ECO:0000256" key="2">
    <source>
        <dbReference type="ARBA" id="ARBA00022801"/>
    </source>
</evidence>
<feature type="domain" description="UvrD-like helicase ATP-binding" evidence="8">
    <location>
        <begin position="25"/>
        <end position="319"/>
    </location>
</feature>
<name>A0A5E7BIR3_PSEFL</name>
<evidence type="ECO:0000256" key="4">
    <source>
        <dbReference type="ARBA" id="ARBA00022840"/>
    </source>
</evidence>
<protein>
    <recommendedName>
        <fullName evidence="6">DNA 3'-5' helicase II</fullName>
    </recommendedName>
</protein>
<keyword evidence="1 7" id="KW-0547">Nucleotide-binding</keyword>
<proteinExistence type="predicted"/>
<keyword evidence="2 7" id="KW-0378">Hydrolase</keyword>
<sequence>MRPFREMVDPILDEDIEWVCNLMKLRELDEPRRRFLKSLETLDISACPGSGKTTLVVAKLAILANKWKSSTQGLCILSHTNVAREEIEHRLGGTDVGQRLLRYPHFIDTIHSFVSKFLAKPWLLSAGYPLTAIDNELTFNARRRILGGQRYSFLVSYLERHHISFESLRITSANFDTPLAGAHFPSGEHTQTHQIASLALREAARLGYFCYDEIFLLGKALLDQHPGVASTLQHRFPCVLIDEMQDTSEMQNAMLRDLFPRDNPLICVMRVGDPNQAIFEQEDVLAVDNFPDLARFAAIADSFRFDSSIAALASRFAFTPIIPDGLLGARQVEPGAAQIPHTIFVFPDDDTSGVLDAYGQLVLQHLPPALIAKTPVTALGAVHKIIDLAGMNVSHYPKTVSHFWQDYMPSASRTNHRPATLLEHLYAARRLAEIGSTAHLGLEQIAAGIVRLANLLAPPAPFRGRGRLHQHLEEILAAHPELRVDYRVLITKVLFTTEVIDEDTWTGSIQRFRQIGALIGGGNEYEPEANTFLAWNAQVGVPAVPAPQLALGTLQRVEENLEAPKVNHYRCIHNGSHVDIKLGSIHIAKGETHTATLVLETFNRSHFLHSLMPWLSGQNHNGTRCDNDAKRKRLMEMYVAMTRPTHLLCLAMRNGSLGTGQRYERNQELLREQGWQIQHLNRG</sequence>
<accession>A0A5E7BIR3</accession>
<dbReference type="PROSITE" id="PS51198">
    <property type="entry name" value="UVRD_HELICASE_ATP_BIND"/>
    <property type="match status" value="1"/>
</dbReference>
<dbReference type="Gene3D" id="1.10.10.160">
    <property type="match status" value="1"/>
</dbReference>